<evidence type="ECO:0000313" key="2">
    <source>
        <dbReference type="Proteomes" id="UP001157186"/>
    </source>
</evidence>
<dbReference type="InterPro" id="IPR027268">
    <property type="entry name" value="Peptidase_M4/M1_CTD_sf"/>
</dbReference>
<comment type="caution">
    <text evidence="1">The sequence shown here is derived from an EMBL/GenBank/DDBJ whole genome shotgun (WGS) entry which is preliminary data.</text>
</comment>
<name>A0ABQ6GSQ6_9GAMM</name>
<evidence type="ECO:0000313" key="1">
    <source>
        <dbReference type="EMBL" id="GLX78942.1"/>
    </source>
</evidence>
<dbReference type="EMBL" id="BSST01000001">
    <property type="protein sequence ID" value="GLX78942.1"/>
    <property type="molecule type" value="Genomic_DNA"/>
</dbReference>
<keyword evidence="2" id="KW-1185">Reference proteome</keyword>
<protein>
    <submittedName>
        <fullName evidence="1">Uncharacterized protein</fullName>
    </submittedName>
</protein>
<dbReference type="RefSeq" id="WP_284244819.1">
    <property type="nucleotide sequence ID" value="NZ_BSST01000001.1"/>
</dbReference>
<dbReference type="Proteomes" id="UP001157186">
    <property type="component" value="Unassembled WGS sequence"/>
</dbReference>
<reference evidence="1 2" key="1">
    <citation type="submission" date="2023-03" db="EMBL/GenBank/DDBJ databases">
        <title>Draft genome sequence of Thalassotalea insulae KCTC 62186T.</title>
        <authorList>
            <person name="Sawabe T."/>
        </authorList>
    </citation>
    <scope>NUCLEOTIDE SEQUENCE [LARGE SCALE GENOMIC DNA]</scope>
    <source>
        <strain evidence="1 2">KCTC 62186</strain>
    </source>
</reference>
<gene>
    <name evidence="1" type="ORF">tinsulaeT_22820</name>
</gene>
<accession>A0ABQ6GSQ6</accession>
<dbReference type="SUPFAM" id="SSF55486">
    <property type="entry name" value="Metalloproteases ('zincins'), catalytic domain"/>
    <property type="match status" value="1"/>
</dbReference>
<proteinExistence type="predicted"/>
<organism evidence="1 2">
    <name type="scientific">Thalassotalea insulae</name>
    <dbReference type="NCBI Taxonomy" id="2056778"/>
    <lineage>
        <taxon>Bacteria</taxon>
        <taxon>Pseudomonadati</taxon>
        <taxon>Pseudomonadota</taxon>
        <taxon>Gammaproteobacteria</taxon>
        <taxon>Alteromonadales</taxon>
        <taxon>Colwelliaceae</taxon>
        <taxon>Thalassotalea</taxon>
    </lineage>
</organism>
<dbReference type="Gene3D" id="1.10.390.10">
    <property type="entry name" value="Neutral Protease Domain 2"/>
    <property type="match status" value="1"/>
</dbReference>
<sequence>MAHWPNSDIYFKGALFINTLRHIVQDDEKWWAGVKSFTLTFKKQILTTVDVLNFFNDYFDYDFEKTFDQYLYFNHLPVLETREKENTVEYWWKSDVAEFDMPIDVIIDGQTLRLYPTVNKQKFHFKSHYKIETNKFYIKVNLTSNVDY</sequence>